<feature type="transmembrane region" description="Helical" evidence="2">
    <location>
        <begin position="169"/>
        <end position="193"/>
    </location>
</feature>
<evidence type="ECO:0000256" key="1">
    <source>
        <dbReference type="SAM" id="MobiDB-lite"/>
    </source>
</evidence>
<keyword evidence="2" id="KW-0472">Membrane</keyword>
<dbReference type="Pfam" id="PF04854">
    <property type="entry name" value="DUF624"/>
    <property type="match status" value="1"/>
</dbReference>
<protein>
    <recommendedName>
        <fullName evidence="5">Membrane protein YesL</fullName>
    </recommendedName>
</protein>
<comment type="caution">
    <text evidence="3">The sequence shown here is derived from an EMBL/GenBank/DDBJ whole genome shotgun (WGS) entry which is preliminary data.</text>
</comment>
<reference evidence="3" key="1">
    <citation type="submission" date="2020-08" db="EMBL/GenBank/DDBJ databases">
        <authorList>
            <person name="Uke A."/>
            <person name="Chhe C."/>
            <person name="Baramee S."/>
            <person name="Kosugi A."/>
        </authorList>
    </citation>
    <scope>NUCLEOTIDE SEQUENCE</scope>
    <source>
        <strain evidence="3">DA-C8</strain>
    </source>
</reference>
<evidence type="ECO:0000313" key="3">
    <source>
        <dbReference type="EMBL" id="GFR37828.1"/>
    </source>
</evidence>
<feature type="transmembrane region" description="Helical" evidence="2">
    <location>
        <begin position="199"/>
        <end position="221"/>
    </location>
</feature>
<keyword evidence="2" id="KW-0812">Transmembrane</keyword>
<organism evidence="3 4">
    <name type="scientific">Insulibacter thermoxylanivorax</name>
    <dbReference type="NCBI Taxonomy" id="2749268"/>
    <lineage>
        <taxon>Bacteria</taxon>
        <taxon>Bacillati</taxon>
        <taxon>Bacillota</taxon>
        <taxon>Bacilli</taxon>
        <taxon>Bacillales</taxon>
        <taxon>Paenibacillaceae</taxon>
        <taxon>Insulibacter</taxon>
    </lineage>
</organism>
<proteinExistence type="predicted"/>
<sequence>MEMGGLMGGFYRISEWIMRFSVTNLLWILFNVPVLFFALNILFAEDLSQLVAILIPIAILAPFVTFPATAAMFSVVRKWIMGDADVPLLKTFWKGYKSNYKQSMFGGLVIVPLWAIYIFDFFFYAVEISSVLRYLFIVVGVILLAFSCHFFSMIVHFHMKFWSIMKNAALIAVGRPLISVGIILINGLILYISFYELTWLLPFFTASGMAYFSFMGFYHIYNKAQQAREKQEEQAKQDGEAERDEETARDRFDGSETGQALVDSQASQAGEHDRSAGQKE</sequence>
<keyword evidence="4" id="KW-1185">Reference proteome</keyword>
<dbReference type="Proteomes" id="UP000654993">
    <property type="component" value="Unassembled WGS sequence"/>
</dbReference>
<dbReference type="AlphaFoldDB" id="A0A916QEA0"/>
<feature type="compositionally biased region" description="Basic and acidic residues" evidence="1">
    <location>
        <begin position="270"/>
        <end position="280"/>
    </location>
</feature>
<reference evidence="3" key="2">
    <citation type="journal article" date="2021" name="Data Brief">
        <title>Draft genome sequence data of the facultative, thermophilic, xylanolytic bacterium Paenibacillus sp. strain DA-C8.</title>
        <authorList>
            <person name="Chhe C."/>
            <person name="Uke A."/>
            <person name="Baramee S."/>
            <person name="Ungkulpasvich U."/>
            <person name="Tachaapaikoon C."/>
            <person name="Pason P."/>
            <person name="Waeonukul R."/>
            <person name="Ratanakhanokchai K."/>
            <person name="Kosugi A."/>
        </authorList>
    </citation>
    <scope>NUCLEOTIDE SEQUENCE</scope>
    <source>
        <strain evidence="3">DA-C8</strain>
    </source>
</reference>
<feature type="transmembrane region" description="Helical" evidence="2">
    <location>
        <begin position="104"/>
        <end position="126"/>
    </location>
</feature>
<evidence type="ECO:0008006" key="5">
    <source>
        <dbReference type="Google" id="ProtNLM"/>
    </source>
</evidence>
<feature type="region of interest" description="Disordered" evidence="1">
    <location>
        <begin position="229"/>
        <end position="280"/>
    </location>
</feature>
<gene>
    <name evidence="3" type="primary">yteU</name>
    <name evidence="3" type="ORF">PRECH8_11240</name>
</gene>
<feature type="compositionally biased region" description="Polar residues" evidence="1">
    <location>
        <begin position="256"/>
        <end position="268"/>
    </location>
</feature>
<evidence type="ECO:0000313" key="4">
    <source>
        <dbReference type="Proteomes" id="UP000654993"/>
    </source>
</evidence>
<feature type="transmembrane region" description="Helical" evidence="2">
    <location>
        <begin position="21"/>
        <end position="44"/>
    </location>
</feature>
<keyword evidence="2" id="KW-1133">Transmembrane helix</keyword>
<evidence type="ECO:0000256" key="2">
    <source>
        <dbReference type="SAM" id="Phobius"/>
    </source>
</evidence>
<feature type="transmembrane region" description="Helical" evidence="2">
    <location>
        <begin position="50"/>
        <end position="73"/>
    </location>
</feature>
<dbReference type="InterPro" id="IPR006938">
    <property type="entry name" value="DUF624"/>
</dbReference>
<feature type="transmembrane region" description="Helical" evidence="2">
    <location>
        <begin position="132"/>
        <end position="157"/>
    </location>
</feature>
<dbReference type="RefSeq" id="WP_200966103.1">
    <property type="nucleotide sequence ID" value="NZ_BMAQ01000007.1"/>
</dbReference>
<name>A0A916QEA0_9BACL</name>
<dbReference type="EMBL" id="BMAQ01000007">
    <property type="protein sequence ID" value="GFR37828.1"/>
    <property type="molecule type" value="Genomic_DNA"/>
</dbReference>
<accession>A0A916QEA0</accession>
<feature type="compositionally biased region" description="Basic and acidic residues" evidence="1">
    <location>
        <begin position="229"/>
        <end position="254"/>
    </location>
</feature>